<organism evidence="3 4">
    <name type="scientific">Candidatus Thiomargarita nelsonii</name>
    <dbReference type="NCBI Taxonomy" id="1003181"/>
    <lineage>
        <taxon>Bacteria</taxon>
        <taxon>Pseudomonadati</taxon>
        <taxon>Pseudomonadota</taxon>
        <taxon>Gammaproteobacteria</taxon>
        <taxon>Thiotrichales</taxon>
        <taxon>Thiotrichaceae</taxon>
        <taxon>Thiomargarita</taxon>
    </lineage>
</organism>
<dbReference type="EMBL" id="JSZA02000096">
    <property type="protein sequence ID" value="KHD07478.2"/>
    <property type="molecule type" value="Genomic_DNA"/>
</dbReference>
<evidence type="ECO:0000313" key="4">
    <source>
        <dbReference type="Proteomes" id="UP000030428"/>
    </source>
</evidence>
<keyword evidence="2" id="KW-0812">Transmembrane</keyword>
<dbReference type="AlphaFoldDB" id="A0A0A6P9X1"/>
<dbReference type="GO" id="GO:0016887">
    <property type="term" value="F:ATP hydrolysis activity"/>
    <property type="evidence" value="ECO:0007669"/>
    <property type="project" value="InterPro"/>
</dbReference>
<sequence length="253" mass="27636">MALAYQVGYGIQVKLGETLVRVGSARFMQPENISLPKEIQSLQTQSKAQGHSLVYVALNDQLGGVLELQPAIRPEAKEIISYLKDKGISLYIISGDHEQPTRQLAAELGIEHYFTETLPEQKADLIAQLRASGKFVGFVGDGINDAIALNVSISLRGAATDTAQIILMDGNLSKLKPLFEIAQAFESNMRTNYWLTIMPCVICLGGLFFFHLGVVGGMATYYTGKVVGLGNTMLPLQKYSDDYEDQHSVTSDS</sequence>
<feature type="transmembrane region" description="Helical" evidence="2">
    <location>
        <begin position="193"/>
        <end position="215"/>
    </location>
</feature>
<proteinExistence type="predicted"/>
<keyword evidence="4" id="KW-1185">Reference proteome</keyword>
<reference evidence="3 4" key="1">
    <citation type="journal article" date="2016" name="Front. Microbiol.">
        <title>Single-Cell (Meta-)Genomics of a Dimorphic Candidatus Thiomargarita nelsonii Reveals Genomic Plasticity.</title>
        <authorList>
            <person name="Flood B.E."/>
            <person name="Fliss P."/>
            <person name="Jones D.S."/>
            <person name="Dick G.J."/>
            <person name="Jain S."/>
            <person name="Kaster A.K."/>
            <person name="Winkel M."/>
            <person name="Mussmann M."/>
            <person name="Bailey J."/>
        </authorList>
    </citation>
    <scope>NUCLEOTIDE SEQUENCE [LARGE SCALE GENOMIC DNA]</scope>
    <source>
        <strain evidence="3">Hydrate Ridge</strain>
    </source>
</reference>
<gene>
    <name evidence="3" type="ORF">PN36_21445</name>
</gene>
<evidence type="ECO:0000256" key="1">
    <source>
        <dbReference type="ARBA" id="ARBA00022723"/>
    </source>
</evidence>
<dbReference type="InterPro" id="IPR001757">
    <property type="entry name" value="P_typ_ATPase"/>
</dbReference>
<keyword evidence="1" id="KW-0479">Metal-binding</keyword>
<dbReference type="GO" id="GO:0005524">
    <property type="term" value="F:ATP binding"/>
    <property type="evidence" value="ECO:0007669"/>
    <property type="project" value="InterPro"/>
</dbReference>
<keyword evidence="2" id="KW-0472">Membrane</keyword>
<dbReference type="NCBIfam" id="TIGR01494">
    <property type="entry name" value="ATPase_P-type"/>
    <property type="match status" value="1"/>
</dbReference>
<dbReference type="PANTHER" id="PTHR46594:SF4">
    <property type="entry name" value="P-TYPE CATION-TRANSPORTING ATPASE"/>
    <property type="match status" value="1"/>
</dbReference>
<dbReference type="InterPro" id="IPR023214">
    <property type="entry name" value="HAD_sf"/>
</dbReference>
<name>A0A0A6P9X1_9GAMM</name>
<comment type="caution">
    <text evidence="3">The sequence shown here is derived from an EMBL/GenBank/DDBJ whole genome shotgun (WGS) entry which is preliminary data.</text>
</comment>
<keyword evidence="2" id="KW-1133">Transmembrane helix</keyword>
<dbReference type="GO" id="GO:0046872">
    <property type="term" value="F:metal ion binding"/>
    <property type="evidence" value="ECO:0007669"/>
    <property type="project" value="UniProtKB-KW"/>
</dbReference>
<evidence type="ECO:0000313" key="3">
    <source>
        <dbReference type="EMBL" id="KHD07478.2"/>
    </source>
</evidence>
<protein>
    <recommendedName>
        <fullName evidence="5">Heavy metal translocating P-type ATPase</fullName>
    </recommendedName>
</protein>
<evidence type="ECO:0008006" key="5">
    <source>
        <dbReference type="Google" id="ProtNLM"/>
    </source>
</evidence>
<dbReference type="InterPro" id="IPR036412">
    <property type="entry name" value="HAD-like_sf"/>
</dbReference>
<dbReference type="Gene3D" id="3.40.50.1000">
    <property type="entry name" value="HAD superfamily/HAD-like"/>
    <property type="match status" value="1"/>
</dbReference>
<accession>A0A0A6P9X1</accession>
<dbReference type="GO" id="GO:0016020">
    <property type="term" value="C:membrane"/>
    <property type="evidence" value="ECO:0007669"/>
    <property type="project" value="InterPro"/>
</dbReference>
<dbReference type="Proteomes" id="UP000030428">
    <property type="component" value="Unassembled WGS sequence"/>
</dbReference>
<dbReference type="Pfam" id="PF00702">
    <property type="entry name" value="Hydrolase"/>
    <property type="match status" value="1"/>
</dbReference>
<evidence type="ECO:0000256" key="2">
    <source>
        <dbReference type="SAM" id="Phobius"/>
    </source>
</evidence>
<dbReference type="SUPFAM" id="SSF56784">
    <property type="entry name" value="HAD-like"/>
    <property type="match status" value="1"/>
</dbReference>
<dbReference type="PANTHER" id="PTHR46594">
    <property type="entry name" value="P-TYPE CATION-TRANSPORTING ATPASE"/>
    <property type="match status" value="1"/>
</dbReference>